<dbReference type="Proteomes" id="UP000184452">
    <property type="component" value="Unassembled WGS sequence"/>
</dbReference>
<dbReference type="OrthoDB" id="3917849at2"/>
<dbReference type="AlphaFoldDB" id="A0A1M6LZD7"/>
<evidence type="ECO:0000313" key="3">
    <source>
        <dbReference type="Proteomes" id="UP000184452"/>
    </source>
</evidence>
<reference evidence="2 3" key="1">
    <citation type="submission" date="2016-11" db="EMBL/GenBank/DDBJ databases">
        <authorList>
            <person name="Jaros S."/>
            <person name="Januszkiewicz K."/>
            <person name="Wedrychowicz H."/>
        </authorList>
    </citation>
    <scope>NUCLEOTIDE SEQUENCE [LARGE SCALE GENOMIC DNA]</scope>
    <source>
        <strain evidence="2 3">CGMCC 4.5723</strain>
    </source>
</reference>
<feature type="region of interest" description="Disordered" evidence="1">
    <location>
        <begin position="514"/>
        <end position="616"/>
    </location>
</feature>
<proteinExistence type="predicted"/>
<dbReference type="RefSeq" id="WP_073380182.1">
    <property type="nucleotide sequence ID" value="NZ_FQZK01000009.1"/>
</dbReference>
<feature type="region of interest" description="Disordered" evidence="1">
    <location>
        <begin position="415"/>
        <end position="440"/>
    </location>
</feature>
<evidence type="ECO:0000313" key="2">
    <source>
        <dbReference type="EMBL" id="SHJ76532.1"/>
    </source>
</evidence>
<protein>
    <recommendedName>
        <fullName evidence="4">DNA/RNA non-specific endonuclease</fullName>
    </recommendedName>
</protein>
<dbReference type="STRING" id="758803.SAMN05421803_109118"/>
<evidence type="ECO:0008006" key="4">
    <source>
        <dbReference type="Google" id="ProtNLM"/>
    </source>
</evidence>
<organism evidence="2 3">
    <name type="scientific">Nocardiopsis flavescens</name>
    <dbReference type="NCBI Taxonomy" id="758803"/>
    <lineage>
        <taxon>Bacteria</taxon>
        <taxon>Bacillati</taxon>
        <taxon>Actinomycetota</taxon>
        <taxon>Actinomycetes</taxon>
        <taxon>Streptosporangiales</taxon>
        <taxon>Nocardiopsidaceae</taxon>
        <taxon>Nocardiopsis</taxon>
    </lineage>
</organism>
<sequence>MSPAPFDPSSFFVPGTDPDRLEYTAGDLRGDGADIAESAGDIHAAWGGLASCYSAPESGVLFSAVDSVPDDAEEVSGALGTAATALDTFAEKARKLRKEAWALQGDARRFNERVADDEDWAKGTLWGGESEEYTEYTRINSEKVRIQVDFMAAEAACANAVNALFSARRYTAVDPDGSTELRGGEIAYGFTEVTEELESAWGGPGIGVDHYWWVDVQHGVWDFGSGIVENAGGMTGMYGAGGWDFEWGTNAGDHWRGVVEGAGAVVGLYDAEIDHWGFQSWERSREIAWDSAVEAAHAVVPWREWGERPGYVIATAALNAGTIAVGVALSATGVGAVVGVPLLAYKGLKIFDGIGGGTRGPTDALQNLVDGAASGRHAISGGGSGQATPVVSLTDNTLRALGIDPQRLRGLLTGLEGLREQDTRSPSGDGAAPERPADPTAAGLAAGREFLDGVDPRSRAELEEGLRDQQDLWVASQVPDDASAVHDTPVRRYETDPSLIEARDGQRVVVDGAGNEITARHDTPTVTNSTGDGSNPRDTPRGATTVTDPHPGFTNRGGTISFGPDSAASSGAPSRGSNEGNGPNPPSLATGGGPIRIEPGQDGYPGPKERFGDNGLALQPDTTYRLFDSAGILQSTYRTDSHGDIVEVRLESQHPKSRHPEMLNPHPNATYIVNTGKAEYTFKTDANRRTVYAEGELEYGNQKRNTNEQDKVNRMGRRYFELLNEQIKNDFREIHDRDPEPGEVKLLDVGKWNGGHLFGSSEFMGPGERLNQAPMMDIVNQERVVRPGISGSFRRAEWTWYGLIKNNESSLRRGLGDGYDTQMAAWKPILSAGPNPPKVRVEISLEDDSTMKPISDPATGEVFYPPPAIVHIEWSINGVRQDPLEYDNHPKWEE</sequence>
<accession>A0A1M6LZD7</accession>
<feature type="compositionally biased region" description="Low complexity" evidence="1">
    <location>
        <begin position="561"/>
        <end position="577"/>
    </location>
</feature>
<evidence type="ECO:0000256" key="1">
    <source>
        <dbReference type="SAM" id="MobiDB-lite"/>
    </source>
</evidence>
<keyword evidence="3" id="KW-1185">Reference proteome</keyword>
<gene>
    <name evidence="2" type="ORF">SAMN05421803_109118</name>
</gene>
<name>A0A1M6LZD7_9ACTN</name>
<feature type="compositionally biased region" description="Polar residues" evidence="1">
    <location>
        <begin position="524"/>
        <end position="547"/>
    </location>
</feature>
<dbReference type="EMBL" id="FQZK01000009">
    <property type="protein sequence ID" value="SHJ76532.1"/>
    <property type="molecule type" value="Genomic_DNA"/>
</dbReference>